<keyword evidence="2 10" id="KW-0808">Transferase</keyword>
<organism evidence="12 13">
    <name type="scientific">Stentor coeruleus</name>
    <dbReference type="NCBI Taxonomy" id="5963"/>
    <lineage>
        <taxon>Eukaryota</taxon>
        <taxon>Sar</taxon>
        <taxon>Alveolata</taxon>
        <taxon>Ciliophora</taxon>
        <taxon>Postciliodesmatophora</taxon>
        <taxon>Heterotrichea</taxon>
        <taxon>Heterotrichida</taxon>
        <taxon>Stentoridae</taxon>
        <taxon>Stentor</taxon>
    </lineage>
</organism>
<dbReference type="GO" id="GO:0006612">
    <property type="term" value="P:protein targeting to membrane"/>
    <property type="evidence" value="ECO:0007669"/>
    <property type="project" value="TreeGrafter"/>
</dbReference>
<keyword evidence="5 10" id="KW-0472">Membrane</keyword>
<feature type="transmembrane region" description="Helical" evidence="10">
    <location>
        <begin position="45"/>
        <end position="68"/>
    </location>
</feature>
<evidence type="ECO:0000256" key="3">
    <source>
        <dbReference type="ARBA" id="ARBA00022692"/>
    </source>
</evidence>
<keyword evidence="8 10" id="KW-0012">Acyltransferase</keyword>
<dbReference type="GO" id="GO:0005783">
    <property type="term" value="C:endoplasmic reticulum"/>
    <property type="evidence" value="ECO:0007669"/>
    <property type="project" value="TreeGrafter"/>
</dbReference>
<keyword evidence="4 10" id="KW-1133">Transmembrane helix</keyword>
<dbReference type="PANTHER" id="PTHR22883">
    <property type="entry name" value="ZINC FINGER DHHC DOMAIN CONTAINING PROTEIN"/>
    <property type="match status" value="1"/>
</dbReference>
<evidence type="ECO:0000256" key="5">
    <source>
        <dbReference type="ARBA" id="ARBA00023136"/>
    </source>
</evidence>
<dbReference type="GO" id="GO:0005794">
    <property type="term" value="C:Golgi apparatus"/>
    <property type="evidence" value="ECO:0007669"/>
    <property type="project" value="TreeGrafter"/>
</dbReference>
<sequence>MDMRSNVFEVTSMPDPGTRYCKVGRTHCFYFNKDGVPLITIGPHWPMMCITGFLLLLIAGIFLGYICPKVGNADLIVGCLIFSITLYFFFATALINPGIVIMSTQMKSRGDFNSSMEKICTECNVIREDFTEHCKKCRVCVEEYDDHYSLLGKCVGKNTVKHFYGLLICALCMLVFIVTSLFFRFKDKL</sequence>
<keyword evidence="7" id="KW-0449">Lipoprotein</keyword>
<comment type="catalytic activity">
    <reaction evidence="9 10">
        <text>L-cysteinyl-[protein] + hexadecanoyl-CoA = S-hexadecanoyl-L-cysteinyl-[protein] + CoA</text>
        <dbReference type="Rhea" id="RHEA:36683"/>
        <dbReference type="Rhea" id="RHEA-COMP:10131"/>
        <dbReference type="Rhea" id="RHEA-COMP:11032"/>
        <dbReference type="ChEBI" id="CHEBI:29950"/>
        <dbReference type="ChEBI" id="CHEBI:57287"/>
        <dbReference type="ChEBI" id="CHEBI:57379"/>
        <dbReference type="ChEBI" id="CHEBI:74151"/>
        <dbReference type="EC" id="2.3.1.225"/>
    </reaction>
</comment>
<keyword evidence="6" id="KW-0564">Palmitate</keyword>
<comment type="domain">
    <text evidence="10">The DHHC domain is required for palmitoyltransferase activity.</text>
</comment>
<dbReference type="InterPro" id="IPR039859">
    <property type="entry name" value="PFA4/ZDH16/20/ERF2-like"/>
</dbReference>
<evidence type="ECO:0000256" key="6">
    <source>
        <dbReference type="ARBA" id="ARBA00023139"/>
    </source>
</evidence>
<feature type="transmembrane region" description="Helical" evidence="10">
    <location>
        <begin position="163"/>
        <end position="183"/>
    </location>
</feature>
<dbReference type="OrthoDB" id="4096362at2759"/>
<comment type="similarity">
    <text evidence="10">Belongs to the DHHC palmitoyltransferase family.</text>
</comment>
<dbReference type="AlphaFoldDB" id="A0A1R2B6K0"/>
<evidence type="ECO:0000256" key="10">
    <source>
        <dbReference type="RuleBase" id="RU079119"/>
    </source>
</evidence>
<dbReference type="Pfam" id="PF01529">
    <property type="entry name" value="DHHC"/>
    <property type="match status" value="1"/>
</dbReference>
<reference evidence="12 13" key="1">
    <citation type="submission" date="2016-11" db="EMBL/GenBank/DDBJ databases">
        <title>The macronuclear genome of Stentor coeruleus: a giant cell with tiny introns.</title>
        <authorList>
            <person name="Slabodnick M."/>
            <person name="Ruby J.G."/>
            <person name="Reiff S.B."/>
            <person name="Swart E.C."/>
            <person name="Gosai S."/>
            <person name="Prabakaran S."/>
            <person name="Witkowska E."/>
            <person name="Larue G.E."/>
            <person name="Fisher S."/>
            <person name="Freeman R.M."/>
            <person name="Gunawardena J."/>
            <person name="Chu W."/>
            <person name="Stover N.A."/>
            <person name="Gregory B.D."/>
            <person name="Nowacki M."/>
            <person name="Derisi J."/>
            <person name="Roy S.W."/>
            <person name="Marshall W.F."/>
            <person name="Sood P."/>
        </authorList>
    </citation>
    <scope>NUCLEOTIDE SEQUENCE [LARGE SCALE GENOMIC DNA]</scope>
    <source>
        <strain evidence="12">WM001</strain>
    </source>
</reference>
<evidence type="ECO:0000256" key="2">
    <source>
        <dbReference type="ARBA" id="ARBA00022679"/>
    </source>
</evidence>
<comment type="caution">
    <text evidence="12">The sequence shown here is derived from an EMBL/GenBank/DDBJ whole genome shotgun (WGS) entry which is preliminary data.</text>
</comment>
<gene>
    <name evidence="12" type="ORF">SteCoe_29306</name>
</gene>
<name>A0A1R2B6K0_9CILI</name>
<dbReference type="Proteomes" id="UP000187209">
    <property type="component" value="Unassembled WGS sequence"/>
</dbReference>
<dbReference type="EMBL" id="MPUH01000914">
    <property type="protein sequence ID" value="OMJ72285.1"/>
    <property type="molecule type" value="Genomic_DNA"/>
</dbReference>
<evidence type="ECO:0000256" key="1">
    <source>
        <dbReference type="ARBA" id="ARBA00004127"/>
    </source>
</evidence>
<evidence type="ECO:0000256" key="4">
    <source>
        <dbReference type="ARBA" id="ARBA00022989"/>
    </source>
</evidence>
<evidence type="ECO:0000256" key="8">
    <source>
        <dbReference type="ARBA" id="ARBA00023315"/>
    </source>
</evidence>
<feature type="transmembrane region" description="Helical" evidence="10">
    <location>
        <begin position="75"/>
        <end position="95"/>
    </location>
</feature>
<evidence type="ECO:0000259" key="11">
    <source>
        <dbReference type="Pfam" id="PF01529"/>
    </source>
</evidence>
<dbReference type="PANTHER" id="PTHR22883:SF43">
    <property type="entry name" value="PALMITOYLTRANSFERASE APP"/>
    <property type="match status" value="1"/>
</dbReference>
<keyword evidence="3 10" id="KW-0812">Transmembrane</keyword>
<comment type="subcellular location">
    <subcellularLocation>
        <location evidence="1">Endomembrane system</location>
        <topology evidence="1">Multi-pass membrane protein</topology>
    </subcellularLocation>
</comment>
<dbReference type="InterPro" id="IPR001594">
    <property type="entry name" value="Palmitoyltrfase_DHHC"/>
</dbReference>
<dbReference type="GO" id="GO:0019706">
    <property type="term" value="F:protein-cysteine S-palmitoyltransferase activity"/>
    <property type="evidence" value="ECO:0007669"/>
    <property type="project" value="UniProtKB-EC"/>
</dbReference>
<keyword evidence="13" id="KW-1185">Reference proteome</keyword>
<dbReference type="PROSITE" id="PS50216">
    <property type="entry name" value="DHHC"/>
    <property type="match status" value="1"/>
</dbReference>
<dbReference type="EC" id="2.3.1.225" evidence="10"/>
<evidence type="ECO:0000313" key="13">
    <source>
        <dbReference type="Proteomes" id="UP000187209"/>
    </source>
</evidence>
<proteinExistence type="inferred from homology"/>
<feature type="domain" description="Palmitoyltransferase DHHC" evidence="11">
    <location>
        <begin position="116"/>
        <end position="183"/>
    </location>
</feature>
<accession>A0A1R2B6K0</accession>
<evidence type="ECO:0000256" key="9">
    <source>
        <dbReference type="ARBA" id="ARBA00048048"/>
    </source>
</evidence>
<evidence type="ECO:0000256" key="7">
    <source>
        <dbReference type="ARBA" id="ARBA00023288"/>
    </source>
</evidence>
<evidence type="ECO:0000313" key="12">
    <source>
        <dbReference type="EMBL" id="OMJ72285.1"/>
    </source>
</evidence>
<protein>
    <recommendedName>
        <fullName evidence="10">Palmitoyltransferase</fullName>
        <ecNumber evidence="10">2.3.1.225</ecNumber>
    </recommendedName>
</protein>